<evidence type="ECO:0000313" key="2">
    <source>
        <dbReference type="EMBL" id="JAC76951.1"/>
    </source>
</evidence>
<reference evidence="2" key="1">
    <citation type="submission" date="2014-05" db="EMBL/GenBank/DDBJ databases">
        <title>The transcriptome of the halophilic microalga Tetraselmis sp. GSL018 isolated from the Great Salt Lake, Utah.</title>
        <authorList>
            <person name="Jinkerson R.E."/>
            <person name="D'Adamo S."/>
            <person name="Posewitz M.C."/>
        </authorList>
    </citation>
    <scope>NUCLEOTIDE SEQUENCE</scope>
    <source>
        <strain evidence="2">GSL018</strain>
    </source>
</reference>
<dbReference type="EMBL" id="GBEZ01008598">
    <property type="protein sequence ID" value="JAC76951.1"/>
    <property type="molecule type" value="Transcribed_RNA"/>
</dbReference>
<feature type="compositionally biased region" description="Basic residues" evidence="1">
    <location>
        <begin position="11"/>
        <end position="25"/>
    </location>
</feature>
<feature type="compositionally biased region" description="Polar residues" evidence="1">
    <location>
        <begin position="100"/>
        <end position="113"/>
    </location>
</feature>
<dbReference type="AlphaFoldDB" id="A0A061S2C4"/>
<evidence type="ECO:0000256" key="1">
    <source>
        <dbReference type="SAM" id="MobiDB-lite"/>
    </source>
</evidence>
<protein>
    <submittedName>
        <fullName evidence="2">Uncharacterized protein</fullName>
    </submittedName>
</protein>
<gene>
    <name evidence="2" type="ORF">TSPGSL018_18842</name>
</gene>
<organism evidence="2">
    <name type="scientific">Tetraselmis sp. GSL018</name>
    <dbReference type="NCBI Taxonomy" id="582737"/>
    <lineage>
        <taxon>Eukaryota</taxon>
        <taxon>Viridiplantae</taxon>
        <taxon>Chlorophyta</taxon>
        <taxon>core chlorophytes</taxon>
        <taxon>Chlorodendrophyceae</taxon>
        <taxon>Chlorodendrales</taxon>
        <taxon>Chlorodendraceae</taxon>
        <taxon>Tetraselmis</taxon>
    </lineage>
</organism>
<feature type="region of interest" description="Disordered" evidence="1">
    <location>
        <begin position="1"/>
        <end position="134"/>
    </location>
</feature>
<accession>A0A061S2C4</accession>
<feature type="non-terminal residue" evidence="2">
    <location>
        <position position="1"/>
    </location>
</feature>
<feature type="non-terminal residue" evidence="2">
    <location>
        <position position="134"/>
    </location>
</feature>
<feature type="compositionally biased region" description="Polar residues" evidence="1">
    <location>
        <begin position="31"/>
        <end position="47"/>
    </location>
</feature>
<feature type="compositionally biased region" description="Basic and acidic residues" evidence="1">
    <location>
        <begin position="1"/>
        <end position="10"/>
    </location>
</feature>
<name>A0A061S2C4_9CHLO</name>
<sequence length="134" mass="14873">PQPKDTEFHPQKKQRRTSNKTRKVARKESRTQTGENEQPFNTSNFPDKSSADPVDELMDQEFNRRLAVIATEGRQKKKEAEAKQESLFEEDIYSNPPPLSQTLLGQADSTAGSSDKEYASGSFGPGQVAITGIS</sequence>
<proteinExistence type="predicted"/>